<accession>A0ACC0VPA3</accession>
<dbReference type="EMBL" id="CM047587">
    <property type="protein sequence ID" value="KAI9908304.1"/>
    <property type="molecule type" value="Genomic_DNA"/>
</dbReference>
<evidence type="ECO:0000313" key="2">
    <source>
        <dbReference type="Proteomes" id="UP001163321"/>
    </source>
</evidence>
<comment type="caution">
    <text evidence="1">The sequence shown here is derived from an EMBL/GenBank/DDBJ whole genome shotgun (WGS) entry which is preliminary data.</text>
</comment>
<proteinExistence type="predicted"/>
<reference evidence="1 2" key="1">
    <citation type="journal article" date="2022" name="bioRxiv">
        <title>The genome of the oomycete Peronosclerospora sorghi, a cosmopolitan pathogen of maize and sorghum, is inflated with dispersed pseudogenes.</title>
        <authorList>
            <person name="Fletcher K."/>
            <person name="Martin F."/>
            <person name="Isakeit T."/>
            <person name="Cavanaugh K."/>
            <person name="Magill C."/>
            <person name="Michelmore R."/>
        </authorList>
    </citation>
    <scope>NUCLEOTIDE SEQUENCE [LARGE SCALE GENOMIC DNA]</scope>
    <source>
        <strain evidence="1">P6</strain>
    </source>
</reference>
<gene>
    <name evidence="1" type="ORF">PsorP6_003130</name>
</gene>
<organism evidence="1 2">
    <name type="scientific">Peronosclerospora sorghi</name>
    <dbReference type="NCBI Taxonomy" id="230839"/>
    <lineage>
        <taxon>Eukaryota</taxon>
        <taxon>Sar</taxon>
        <taxon>Stramenopiles</taxon>
        <taxon>Oomycota</taxon>
        <taxon>Peronosporomycetes</taxon>
        <taxon>Peronosporales</taxon>
        <taxon>Peronosporaceae</taxon>
        <taxon>Peronosclerospora</taxon>
    </lineage>
</organism>
<evidence type="ECO:0000313" key="1">
    <source>
        <dbReference type="EMBL" id="KAI9908304.1"/>
    </source>
</evidence>
<sequence>MEQGKLSFFTDSIKFGEHIVSSLGVAFENMKGDRDSRTLHPCIGMRKGGDRVTLNHKWVSMPGVSPRQILSDAIDVSKELHSCSARESSGLDGRNKFTTTVGDNGVVLPMELLQDGEVKITGNGAVCDHEGFLLTLILRLQYVYEWSAVAENVDAGQINVADVMVSWIHSPGYLTNIMGYYTMFGSAYAFNKHGEYQHYWTQEFGSSDTDQCDSSEPVNLKETSDYIHQKTHPKYNFGAL</sequence>
<dbReference type="Proteomes" id="UP001163321">
    <property type="component" value="Chromosome 8"/>
</dbReference>
<protein>
    <submittedName>
        <fullName evidence="1">Uncharacterized protein</fullName>
    </submittedName>
</protein>
<keyword evidence="2" id="KW-1185">Reference proteome</keyword>
<name>A0ACC0VPA3_9STRA</name>